<organism evidence="9 10">
    <name type="scientific">Penicillium canariense</name>
    <dbReference type="NCBI Taxonomy" id="189055"/>
    <lineage>
        <taxon>Eukaryota</taxon>
        <taxon>Fungi</taxon>
        <taxon>Dikarya</taxon>
        <taxon>Ascomycota</taxon>
        <taxon>Pezizomycotina</taxon>
        <taxon>Eurotiomycetes</taxon>
        <taxon>Eurotiomycetidae</taxon>
        <taxon>Eurotiales</taxon>
        <taxon>Aspergillaceae</taxon>
        <taxon>Penicillium</taxon>
    </lineage>
</organism>
<dbReference type="PANTHER" id="PTHR13367:SF34">
    <property type="match status" value="1"/>
</dbReference>
<keyword evidence="4" id="KW-0833">Ubl conjugation pathway</keyword>
<evidence type="ECO:0000256" key="4">
    <source>
        <dbReference type="ARBA" id="ARBA00022786"/>
    </source>
</evidence>
<dbReference type="Pfam" id="PF20255">
    <property type="entry name" value="DUF6606"/>
    <property type="match status" value="1"/>
</dbReference>
<name>A0A9W9LQD5_9EURO</name>
<accession>A0A9W9LQD5</accession>
<dbReference type="Proteomes" id="UP001149163">
    <property type="component" value="Unassembled WGS sequence"/>
</dbReference>
<keyword evidence="3" id="KW-0645">Protease</keyword>
<sequence>MTIPHSPRILTREESLFLFHHVFLPPKLPQSDDYEPEHEQLLLEHVIGALRDFSRLSANKSADTLDAITTMTLRLKSICGLHGDATENELFDAFGSLDEKGGFLPVHIREQNAGILFSRYKDAVHVETFELSPRNEPVITTMGRLIRTFPGPAIAMDLDTFNEPGLQKTLAETLARMSHQSVPGTKPIVTKAKQTHDEDRDTTHPKMVTEFLMAALHPRCSGIDTLQIQKKTREEVMWHDSRSPWRRSALWLFIRVSLQLVFRRLSGEEWTNRLYKQFMVYFMGSLLQASLKTMSSEEIYLMNAKIARRLLKLELPEEPGWFPSIQRILSQATHTVENRWTDIMDKNQCNHDMLSLADLDFNLDAHCAFPKLDQYIEGFRNRESSRSTAIAFQPQPQLLKYPSSNLPTSPDSSGSDNQAYNLAAFEEWVALHLDAWMEHHEREQLTCRQLGRLITDYYHAASLLYKSNPEASSVMFLTLLELWIACDKSAILAHEMLSEYDPCVPVDCFQPLLLPFKSQMLRLAQGEAYLRQRQTAVQSRGPGIFRDFGKPTCFSVRYFDKSEEHRHLYERIKEHADRERAQKMSELQEKQKRYRHLKDLERKTECQYNEVIVDHQFGFRESRHSHSCARCSYKTQAESIKIGIHEWPLSANHLKAKSTVFELKLVEPFQSWRDTTLFFLLDVLGIEYTTQQRPRAEHRLFKYRGLSAFATPVGQKQRIGLLSQNKPHERTHRKEKPIVHVTESDICLNNGLDFQYFDNTVGCFLADVKTSLKTTTLCTYRLPKQSSSLQQFLFRPPKAPNGLSPNTVIASQFAAPTHMPLEEYRALAQLPLGLEIQWQNILLELSAPSVDFKKPETEIFFCQAINQAGPSQLGTFQRQGHAVVEDPVFAATLLERIQEAGERIRENWEMTHGLSSLISLVLRVFSLSSSKHIQNLCVHHLKVFRQTALSWIIIIREKVSKATDDTQRTCLSLKNAHVALVCAETFNAEDLKPMFSAPSDLAIFVQCCMIIWNERTSLSLDTTPLSQILYHRWEVLSYRCHSLLAEEVIHQQNPGLNQAIQESWAAYRAESQWSKASDEAGYWLMTHFNPGLAEEVMAVHYNLLTGEFLVDGLPLARLPSDYQCHKTYRRLFGTSHLEVMPSSSPGMQFSCQKEHMGHVVHLGKQRERGSSDFNLSVKAMSGTAIWEFVPSRLFAGFFPDAFVEDCVHWYAVNEDQVEFRPASNPWLSSSQSWVLRRNSPKEEWYLEKQGSYLVNMKSHTANLMSNIFEPIEKVSKLHCIFGKDSESLTIELPRLRLEFSLQSQCSAVQSRQYPGMSVNSNQLLRCLTGLHNKLLLTNHNTEDQVVLIPEGHLWWTKANDHVDVKIEWQLDTRLHAYTVDDQLGWLVDDGSLQSKLFLAYLHALTSFCLADPLTKKTGTEQALSILRSASIRSFDQLQQGHIHLLGRIASITPERKYYPANERVMQEVCWRSGLGSLSQHNGFFEEVEKIFDQDRRTSFFYGGNQKSYPLPHMQRDLLKRDNIRNSSFRVTGYGAEAHTSGHDQLYKGLDSSRASPGACRVFSLCKMLYNEVPYIQRHPTEQLTAHLWNFLSKPDAIHGPEAHFDLAKIGYGAEWVMNWSDFVAVNWCRIHGLVTSRDHRLDKFKLMIWLSTMAFSETTDMVVLETIASLRVIPELTSISPPNCLKFKPSAGFAMDTVKTRALVGNTHRELPQTPEGLLEPTAHETFKFFNLRRKNALDINRKKVCAQILLHLESQWPTRSPSMPFSETDPKIDEYIDVQEFMTRVRKAFRAWYDNKELRQYVNDLAALIFSQDVPSKEQLQIPFVR</sequence>
<comment type="catalytic activity">
    <reaction evidence="1">
        <text>Thiol-dependent hydrolysis of ester, thioester, amide, peptide and isopeptide bonds formed by the C-terminal Gly of ubiquitin (a 76-residue protein attached to proteins as an intracellular targeting signal).</text>
        <dbReference type="EC" id="3.4.19.12"/>
    </reaction>
</comment>
<keyword evidence="10" id="KW-1185">Reference proteome</keyword>
<evidence type="ECO:0000256" key="7">
    <source>
        <dbReference type="SAM" id="Coils"/>
    </source>
</evidence>
<evidence type="ECO:0000256" key="6">
    <source>
        <dbReference type="ARBA" id="ARBA00022807"/>
    </source>
</evidence>
<gene>
    <name evidence="9" type="ORF">N7482_004277</name>
</gene>
<dbReference type="OrthoDB" id="3182339at2759"/>
<reference evidence="9" key="2">
    <citation type="journal article" date="2023" name="IMA Fungus">
        <title>Comparative genomic study of the Penicillium genus elucidates a diverse pangenome and 15 lateral gene transfer events.</title>
        <authorList>
            <person name="Petersen C."/>
            <person name="Sorensen T."/>
            <person name="Nielsen M.R."/>
            <person name="Sondergaard T.E."/>
            <person name="Sorensen J.L."/>
            <person name="Fitzpatrick D.A."/>
            <person name="Frisvad J.C."/>
            <person name="Nielsen K.L."/>
        </authorList>
    </citation>
    <scope>NUCLEOTIDE SEQUENCE</scope>
    <source>
        <strain evidence="9">IBT 26290</strain>
    </source>
</reference>
<feature type="domain" description="DUF6606" evidence="8">
    <location>
        <begin position="18"/>
        <end position="288"/>
    </location>
</feature>
<evidence type="ECO:0000313" key="9">
    <source>
        <dbReference type="EMBL" id="KAJ5168683.1"/>
    </source>
</evidence>
<dbReference type="GO" id="GO:0006508">
    <property type="term" value="P:proteolysis"/>
    <property type="evidence" value="ECO:0007669"/>
    <property type="project" value="UniProtKB-KW"/>
</dbReference>
<dbReference type="EMBL" id="JAPQKN010000002">
    <property type="protein sequence ID" value="KAJ5168683.1"/>
    <property type="molecule type" value="Genomic_DNA"/>
</dbReference>
<keyword evidence="5" id="KW-0378">Hydrolase</keyword>
<keyword evidence="7" id="KW-0175">Coiled coil</keyword>
<evidence type="ECO:0000313" key="10">
    <source>
        <dbReference type="Proteomes" id="UP001149163"/>
    </source>
</evidence>
<dbReference type="GO" id="GO:0004843">
    <property type="term" value="F:cysteine-type deubiquitinase activity"/>
    <property type="evidence" value="ECO:0007669"/>
    <property type="project" value="UniProtKB-EC"/>
</dbReference>
<dbReference type="EC" id="3.4.19.12" evidence="2"/>
<dbReference type="PANTHER" id="PTHR13367">
    <property type="entry name" value="UBIQUITIN THIOESTERASE"/>
    <property type="match status" value="1"/>
</dbReference>
<keyword evidence="6" id="KW-0788">Thiol protease</keyword>
<dbReference type="GeneID" id="81425578"/>
<reference evidence="9" key="1">
    <citation type="submission" date="2022-11" db="EMBL/GenBank/DDBJ databases">
        <authorList>
            <person name="Petersen C."/>
        </authorList>
    </citation>
    <scope>NUCLEOTIDE SEQUENCE</scope>
    <source>
        <strain evidence="9">IBT 26290</strain>
    </source>
</reference>
<protein>
    <recommendedName>
        <fullName evidence="2">ubiquitinyl hydrolase 1</fullName>
        <ecNumber evidence="2">3.4.19.12</ecNumber>
    </recommendedName>
</protein>
<comment type="caution">
    <text evidence="9">The sequence shown here is derived from an EMBL/GenBank/DDBJ whole genome shotgun (WGS) entry which is preliminary data.</text>
</comment>
<evidence type="ECO:0000256" key="3">
    <source>
        <dbReference type="ARBA" id="ARBA00022670"/>
    </source>
</evidence>
<dbReference type="InterPro" id="IPR051346">
    <property type="entry name" value="OTU_Deubiquitinase"/>
</dbReference>
<dbReference type="RefSeq" id="XP_056545144.1">
    <property type="nucleotide sequence ID" value="XM_056686402.1"/>
</dbReference>
<evidence type="ECO:0000256" key="5">
    <source>
        <dbReference type="ARBA" id="ARBA00022801"/>
    </source>
</evidence>
<evidence type="ECO:0000256" key="1">
    <source>
        <dbReference type="ARBA" id="ARBA00000707"/>
    </source>
</evidence>
<dbReference type="InterPro" id="IPR046541">
    <property type="entry name" value="DUF6606"/>
</dbReference>
<proteinExistence type="predicted"/>
<feature type="coiled-coil region" evidence="7">
    <location>
        <begin position="573"/>
        <end position="600"/>
    </location>
</feature>
<evidence type="ECO:0000259" key="8">
    <source>
        <dbReference type="Pfam" id="PF20255"/>
    </source>
</evidence>
<evidence type="ECO:0000256" key="2">
    <source>
        <dbReference type="ARBA" id="ARBA00012759"/>
    </source>
</evidence>